<feature type="binding site" evidence="12">
    <location>
        <position position="331"/>
    </location>
    <ligand>
        <name>substrate</name>
    </ligand>
</feature>
<dbReference type="InterPro" id="IPR000183">
    <property type="entry name" value="Orn/DAP/Arg_de-COase"/>
</dbReference>
<evidence type="ECO:0000256" key="9">
    <source>
        <dbReference type="ARBA" id="ARBA00060983"/>
    </source>
</evidence>
<comment type="function">
    <text evidence="12">Specifically catalyzes the decarboxylation of meso-diaminopimelate (meso-DAP) to L-lysine.</text>
</comment>
<evidence type="ECO:0000313" key="16">
    <source>
        <dbReference type="EMBL" id="MBC8588987.1"/>
    </source>
</evidence>
<keyword evidence="2 12" id="KW-0028">Amino-acid biosynthesis</keyword>
<feature type="binding site" evidence="12">
    <location>
        <position position="246"/>
    </location>
    <ligand>
        <name>pyridoxal 5'-phosphate</name>
        <dbReference type="ChEBI" id="CHEBI:597326"/>
    </ligand>
</feature>
<name>A0A926IFX7_9FIRM</name>
<dbReference type="CDD" id="cd06828">
    <property type="entry name" value="PLPDE_III_DapDC"/>
    <property type="match status" value="1"/>
</dbReference>
<evidence type="ECO:0000256" key="13">
    <source>
        <dbReference type="PIRSR" id="PIRSR600183-50"/>
    </source>
</evidence>
<comment type="caution">
    <text evidence="16">The sequence shown here is derived from an EMBL/GenBank/DDBJ whole genome shotgun (WGS) entry which is preliminary data.</text>
</comment>
<dbReference type="GO" id="GO:0009089">
    <property type="term" value="P:lysine biosynthetic process via diaminopimelate"/>
    <property type="evidence" value="ECO:0007669"/>
    <property type="project" value="UniProtKB-UniRule"/>
</dbReference>
<evidence type="ECO:0000256" key="6">
    <source>
        <dbReference type="ARBA" id="ARBA00023239"/>
    </source>
</evidence>
<dbReference type="HAMAP" id="MF_02120">
    <property type="entry name" value="LysA"/>
    <property type="match status" value="1"/>
</dbReference>
<dbReference type="Pfam" id="PF02784">
    <property type="entry name" value="Orn_Arg_deC_N"/>
    <property type="match status" value="1"/>
</dbReference>
<feature type="binding site" evidence="12">
    <location>
        <position position="387"/>
    </location>
    <ligand>
        <name>pyridoxal 5'-phosphate</name>
        <dbReference type="ChEBI" id="CHEBI:597326"/>
    </ligand>
</feature>
<dbReference type="FunFam" id="2.40.37.10:FF:000003">
    <property type="entry name" value="Diaminopimelate decarboxylase"/>
    <property type="match status" value="1"/>
</dbReference>
<gene>
    <name evidence="12 16" type="primary">lysA</name>
    <name evidence="16" type="ORF">H8707_12255</name>
</gene>
<dbReference type="PANTHER" id="PTHR43727">
    <property type="entry name" value="DIAMINOPIMELATE DECARBOXYLASE"/>
    <property type="match status" value="1"/>
</dbReference>
<feature type="binding site" evidence="12">
    <location>
        <position position="290"/>
    </location>
    <ligand>
        <name>substrate</name>
    </ligand>
</feature>
<proteinExistence type="inferred from homology"/>
<feature type="modified residue" description="N6-(pyridoxal phosphate)lysine" evidence="12 13">
    <location>
        <position position="66"/>
    </location>
</feature>
<dbReference type="GO" id="GO:0030170">
    <property type="term" value="F:pyridoxal phosphate binding"/>
    <property type="evidence" value="ECO:0007669"/>
    <property type="project" value="UniProtKB-UniRule"/>
</dbReference>
<keyword evidence="17" id="KW-1185">Reference proteome</keyword>
<feature type="binding site" evidence="12">
    <location>
        <begin position="287"/>
        <end position="290"/>
    </location>
    <ligand>
        <name>pyridoxal 5'-phosphate</name>
        <dbReference type="ChEBI" id="CHEBI:597326"/>
    </ligand>
</feature>
<dbReference type="InterPro" id="IPR022644">
    <property type="entry name" value="De-COase2_N"/>
</dbReference>
<keyword evidence="4 12" id="KW-0663">Pyridoxal phosphate</keyword>
<evidence type="ECO:0000256" key="12">
    <source>
        <dbReference type="HAMAP-Rule" id="MF_02120"/>
    </source>
</evidence>
<dbReference type="PRINTS" id="PR01181">
    <property type="entry name" value="DAPDCRBXLASE"/>
</dbReference>
<evidence type="ECO:0000256" key="14">
    <source>
        <dbReference type="RuleBase" id="RU003738"/>
    </source>
</evidence>
<evidence type="ECO:0000256" key="8">
    <source>
        <dbReference type="ARBA" id="ARBA00060643"/>
    </source>
</evidence>
<dbReference type="SUPFAM" id="SSF51419">
    <property type="entry name" value="PLP-binding barrel"/>
    <property type="match status" value="1"/>
</dbReference>
<dbReference type="PROSITE" id="PS00878">
    <property type="entry name" value="ODR_DC_2_1"/>
    <property type="match status" value="1"/>
</dbReference>
<evidence type="ECO:0000256" key="11">
    <source>
        <dbReference type="ARBA" id="ARBA00074972"/>
    </source>
</evidence>
<evidence type="ECO:0000256" key="10">
    <source>
        <dbReference type="ARBA" id="ARBA00066427"/>
    </source>
</evidence>
<reference evidence="16" key="1">
    <citation type="submission" date="2020-08" db="EMBL/GenBank/DDBJ databases">
        <title>Genome public.</title>
        <authorList>
            <person name="Liu C."/>
            <person name="Sun Q."/>
        </authorList>
    </citation>
    <scope>NUCLEOTIDE SEQUENCE</scope>
    <source>
        <strain evidence="16">BX21</strain>
    </source>
</reference>
<dbReference type="EC" id="4.1.1.20" evidence="10 12"/>
<dbReference type="Gene3D" id="2.40.37.10">
    <property type="entry name" value="Lyase, Ornithine Decarboxylase, Chain A, domain 1"/>
    <property type="match status" value="1"/>
</dbReference>
<dbReference type="PANTHER" id="PTHR43727:SF2">
    <property type="entry name" value="GROUP IV DECARBOXYLASE"/>
    <property type="match status" value="1"/>
</dbReference>
<feature type="binding site" evidence="12">
    <location>
        <position position="359"/>
    </location>
    <ligand>
        <name>substrate</name>
    </ligand>
</feature>
<sequence length="428" mass="48259">MRIMGYSGGVSVSNFIFSGCDTVELAKKYGTPLYVMSEDHIRERCGEIKRDFINKYPKTKAVYASKAFLTKEMARIIKSEGLGMDVVSGGELYTAIKADFPMEDVIFHGNNKTKDELTLAIKNNVGRIVVDYVEELDLIEEIAKEYNKRMKILLRINPGLDIQTHKYIQTGQKDSKFGIPLDNIYEVLEKTFSLKYIDLLGFHFHLGSQILDNESYIMAVRIMADIMKNAKGKYGFVTKELNTGGGYGIPYTEEAGKDLNYFTDPIINEVDKNCVEYNLERPLVIIEPGRWIVGEAGITLYTIGNIKKIPKLKTYVSVDGGMLDNPRPSLYGAKYQAVLANKINEPANNTVTIAGKYCESGDILIWDLRLPKVESGDILVVFTTGAYNYSMSSNYNRIPRPAVVMLSQGKDRVIVKRETYEDIIRNDI</sequence>
<keyword evidence="3 12" id="KW-0210">Decarboxylase</keyword>
<evidence type="ECO:0000256" key="1">
    <source>
        <dbReference type="ARBA" id="ARBA00001933"/>
    </source>
</evidence>
<protein>
    <recommendedName>
        <fullName evidence="11 12">Diaminopimelate decarboxylase</fullName>
        <shortName evidence="12">DAP decarboxylase</shortName>
        <shortName evidence="12">DAPDC</shortName>
        <ecNumber evidence="10 12">4.1.1.20</ecNumber>
    </recommendedName>
</protein>
<comment type="similarity">
    <text evidence="9 12">Belongs to the Orn/Lys/Arg decarboxylase class-II family. LysA subfamily.</text>
</comment>
<feature type="active site" description="Proton donor" evidence="13">
    <location>
        <position position="358"/>
    </location>
</feature>
<evidence type="ECO:0000256" key="3">
    <source>
        <dbReference type="ARBA" id="ARBA00022793"/>
    </source>
</evidence>
<comment type="catalytic activity">
    <reaction evidence="7 12 14">
        <text>meso-2,6-diaminopimelate + H(+) = L-lysine + CO2</text>
        <dbReference type="Rhea" id="RHEA:15101"/>
        <dbReference type="ChEBI" id="CHEBI:15378"/>
        <dbReference type="ChEBI" id="CHEBI:16526"/>
        <dbReference type="ChEBI" id="CHEBI:32551"/>
        <dbReference type="ChEBI" id="CHEBI:57791"/>
        <dbReference type="EC" id="4.1.1.20"/>
    </reaction>
</comment>
<keyword evidence="6 12" id="KW-0456">Lyase</keyword>
<dbReference type="InterPro" id="IPR009006">
    <property type="entry name" value="Ala_racemase/Decarboxylase_C"/>
</dbReference>
<feature type="binding site" evidence="12">
    <location>
        <position position="327"/>
    </location>
    <ligand>
        <name>substrate</name>
    </ligand>
</feature>
<organism evidence="16 17">
    <name type="scientific">Paratissierella segnis</name>
    <dbReference type="NCBI Taxonomy" id="2763679"/>
    <lineage>
        <taxon>Bacteria</taxon>
        <taxon>Bacillati</taxon>
        <taxon>Bacillota</taxon>
        <taxon>Tissierellia</taxon>
        <taxon>Tissierellales</taxon>
        <taxon>Tissierellaceae</taxon>
        <taxon>Paratissierella</taxon>
    </lineage>
</organism>
<evidence type="ECO:0000256" key="4">
    <source>
        <dbReference type="ARBA" id="ARBA00022898"/>
    </source>
</evidence>
<dbReference type="EMBL" id="JACRTG010000029">
    <property type="protein sequence ID" value="MBC8588987.1"/>
    <property type="molecule type" value="Genomic_DNA"/>
</dbReference>
<comment type="pathway">
    <text evidence="8 12 14">Amino-acid biosynthesis; L-lysine biosynthesis via DAP pathway; L-lysine from DL-2,6-diaminopimelate: step 1/1.</text>
</comment>
<comment type="subunit">
    <text evidence="12">Homodimer.</text>
</comment>
<dbReference type="Gene3D" id="3.20.20.10">
    <property type="entry name" value="Alanine racemase"/>
    <property type="match status" value="1"/>
</dbReference>
<accession>A0A926IFX7</accession>
<dbReference type="PROSITE" id="PS51257">
    <property type="entry name" value="PROKAR_LIPOPROTEIN"/>
    <property type="match status" value="1"/>
</dbReference>
<evidence type="ECO:0000259" key="15">
    <source>
        <dbReference type="Pfam" id="PF02784"/>
    </source>
</evidence>
<evidence type="ECO:0000256" key="2">
    <source>
        <dbReference type="ARBA" id="ARBA00022605"/>
    </source>
</evidence>
<dbReference type="AlphaFoldDB" id="A0A926IFX7"/>
<evidence type="ECO:0000256" key="5">
    <source>
        <dbReference type="ARBA" id="ARBA00023154"/>
    </source>
</evidence>
<dbReference type="FunFam" id="3.20.20.10:FF:000003">
    <property type="entry name" value="Diaminopimelate decarboxylase"/>
    <property type="match status" value="1"/>
</dbReference>
<keyword evidence="5 12" id="KW-0457">Lysine biosynthesis</keyword>
<evidence type="ECO:0000313" key="17">
    <source>
        <dbReference type="Proteomes" id="UP000601171"/>
    </source>
</evidence>
<feature type="domain" description="Orn/DAP/Arg decarboxylase 2 N-terminal" evidence="15">
    <location>
        <begin position="40"/>
        <end position="293"/>
    </location>
</feature>
<dbReference type="SUPFAM" id="SSF50621">
    <property type="entry name" value="Alanine racemase C-terminal domain-like"/>
    <property type="match status" value="1"/>
</dbReference>
<dbReference type="GO" id="GO:0008836">
    <property type="term" value="F:diaminopimelate decarboxylase activity"/>
    <property type="evidence" value="ECO:0007669"/>
    <property type="project" value="UniProtKB-UniRule"/>
</dbReference>
<dbReference type="InterPro" id="IPR029066">
    <property type="entry name" value="PLP-binding_barrel"/>
</dbReference>
<feature type="binding site" evidence="12">
    <location>
        <position position="387"/>
    </location>
    <ligand>
        <name>substrate</name>
    </ligand>
</feature>
<dbReference type="NCBIfam" id="TIGR01048">
    <property type="entry name" value="lysA"/>
    <property type="match status" value="1"/>
</dbReference>
<dbReference type="InterPro" id="IPR002986">
    <property type="entry name" value="DAP_deCOOHase_LysA"/>
</dbReference>
<comment type="cofactor">
    <cofactor evidence="1 12 13 14">
        <name>pyridoxal 5'-phosphate</name>
        <dbReference type="ChEBI" id="CHEBI:597326"/>
    </cofactor>
</comment>
<dbReference type="InterPro" id="IPR022653">
    <property type="entry name" value="De-COase2_pyr-phos_BS"/>
</dbReference>
<evidence type="ECO:0000256" key="7">
    <source>
        <dbReference type="ARBA" id="ARBA00050464"/>
    </source>
</evidence>
<dbReference type="PRINTS" id="PR01179">
    <property type="entry name" value="ODADCRBXLASE"/>
</dbReference>
<dbReference type="Proteomes" id="UP000601171">
    <property type="component" value="Unassembled WGS sequence"/>
</dbReference>